<protein>
    <submittedName>
        <fullName evidence="1">Uncharacterized protein</fullName>
    </submittedName>
</protein>
<proteinExistence type="predicted"/>
<keyword evidence="2" id="KW-1185">Reference proteome</keyword>
<organism evidence="1 2">
    <name type="scientific">Ophiocordyceps polyrhachis-furcata BCC 54312</name>
    <dbReference type="NCBI Taxonomy" id="1330021"/>
    <lineage>
        <taxon>Eukaryota</taxon>
        <taxon>Fungi</taxon>
        <taxon>Dikarya</taxon>
        <taxon>Ascomycota</taxon>
        <taxon>Pezizomycotina</taxon>
        <taxon>Sordariomycetes</taxon>
        <taxon>Hypocreomycetidae</taxon>
        <taxon>Hypocreales</taxon>
        <taxon>Ophiocordycipitaceae</taxon>
        <taxon>Ophiocordyceps</taxon>
    </lineage>
</organism>
<dbReference type="Proteomes" id="UP000253664">
    <property type="component" value="Unassembled WGS sequence"/>
</dbReference>
<reference evidence="1 2" key="1">
    <citation type="journal article" date="2015" name="BMC Genomics">
        <title>Insights from the genome of Ophiocordyceps polyrhachis-furcata to pathogenicity and host specificity in insect fungi.</title>
        <authorList>
            <person name="Wichadakul D."/>
            <person name="Kobmoo N."/>
            <person name="Ingsriswang S."/>
            <person name="Tangphatsornruang S."/>
            <person name="Chantasingh D."/>
            <person name="Luangsa-ard J.J."/>
            <person name="Eurwilaichitr L."/>
        </authorList>
    </citation>
    <scope>NUCLEOTIDE SEQUENCE [LARGE SCALE GENOMIC DNA]</scope>
    <source>
        <strain evidence="1 2">BCC 54312</strain>
    </source>
</reference>
<dbReference type="EMBL" id="LKCN02000012">
    <property type="protein sequence ID" value="RCI10576.1"/>
    <property type="molecule type" value="Genomic_DNA"/>
</dbReference>
<comment type="caution">
    <text evidence="1">The sequence shown here is derived from an EMBL/GenBank/DDBJ whole genome shotgun (WGS) entry which is preliminary data.</text>
</comment>
<evidence type="ECO:0000313" key="2">
    <source>
        <dbReference type="Proteomes" id="UP000253664"/>
    </source>
</evidence>
<gene>
    <name evidence="1" type="ORF">L249_4241</name>
</gene>
<evidence type="ECO:0000313" key="1">
    <source>
        <dbReference type="EMBL" id="RCI10576.1"/>
    </source>
</evidence>
<dbReference type="AlphaFoldDB" id="A0A367L832"/>
<feature type="non-terminal residue" evidence="1">
    <location>
        <position position="1"/>
    </location>
</feature>
<name>A0A367L832_9HYPO</name>
<sequence>RRSLFKRLFAAVEIIMSNQGVDHVIEKKKTNHVIVVFASIAYSAPIDVTAALCRD</sequence>
<accession>A0A367L832</accession>